<organism evidence="3 4">
    <name type="scientific">Hermanssonia centrifuga</name>
    <dbReference type="NCBI Taxonomy" id="98765"/>
    <lineage>
        <taxon>Eukaryota</taxon>
        <taxon>Fungi</taxon>
        <taxon>Dikarya</taxon>
        <taxon>Basidiomycota</taxon>
        <taxon>Agaricomycotina</taxon>
        <taxon>Agaricomycetes</taxon>
        <taxon>Polyporales</taxon>
        <taxon>Meruliaceae</taxon>
        <taxon>Hermanssonia</taxon>
    </lineage>
</organism>
<dbReference type="OrthoDB" id="3222at2759"/>
<evidence type="ECO:0000313" key="4">
    <source>
        <dbReference type="Proteomes" id="UP000186601"/>
    </source>
</evidence>
<feature type="region of interest" description="Disordered" evidence="1">
    <location>
        <begin position="83"/>
        <end position="106"/>
    </location>
</feature>
<evidence type="ECO:0000256" key="2">
    <source>
        <dbReference type="SAM" id="Phobius"/>
    </source>
</evidence>
<dbReference type="EMBL" id="MLYV02001104">
    <property type="protein sequence ID" value="PSR73144.1"/>
    <property type="molecule type" value="Genomic_DNA"/>
</dbReference>
<keyword evidence="2" id="KW-0472">Membrane</keyword>
<protein>
    <submittedName>
        <fullName evidence="3">Uncharacterized protein</fullName>
    </submittedName>
</protein>
<sequence length="114" mass="12149">MALTIWGTRAGGGPYAALAALTNIPATILGALFYEFILMDSSRGKLWSSLSHYLNVDHLTPCLSVITSSHAEFLAGHLAHAEHKEQSSSARMGSGSPSTYTSDDKAQIEAIERA</sequence>
<feature type="compositionally biased region" description="Low complexity" evidence="1">
    <location>
        <begin position="87"/>
        <end position="98"/>
    </location>
</feature>
<feature type="transmembrane region" description="Helical" evidence="2">
    <location>
        <begin position="15"/>
        <end position="37"/>
    </location>
</feature>
<reference evidence="3 4" key="1">
    <citation type="submission" date="2018-02" db="EMBL/GenBank/DDBJ databases">
        <title>Genome sequence of the basidiomycete white-rot fungus Phlebia centrifuga.</title>
        <authorList>
            <person name="Granchi Z."/>
            <person name="Peng M."/>
            <person name="de Vries R.P."/>
            <person name="Hilden K."/>
            <person name="Makela M.R."/>
            <person name="Grigoriev I."/>
            <person name="Riley R."/>
        </authorList>
    </citation>
    <scope>NUCLEOTIDE SEQUENCE [LARGE SCALE GENOMIC DNA]</scope>
    <source>
        <strain evidence="3 4">FBCC195</strain>
    </source>
</reference>
<keyword evidence="2" id="KW-0812">Transmembrane</keyword>
<evidence type="ECO:0000256" key="1">
    <source>
        <dbReference type="SAM" id="MobiDB-lite"/>
    </source>
</evidence>
<gene>
    <name evidence="3" type="ORF">PHLCEN_2v11000</name>
</gene>
<accession>A0A2R6NLB2</accession>
<comment type="caution">
    <text evidence="3">The sequence shown here is derived from an EMBL/GenBank/DDBJ whole genome shotgun (WGS) entry which is preliminary data.</text>
</comment>
<name>A0A2R6NLB2_9APHY</name>
<keyword evidence="2" id="KW-1133">Transmembrane helix</keyword>
<dbReference type="AlphaFoldDB" id="A0A2R6NLB2"/>
<evidence type="ECO:0000313" key="3">
    <source>
        <dbReference type="EMBL" id="PSR73144.1"/>
    </source>
</evidence>
<dbReference type="Proteomes" id="UP000186601">
    <property type="component" value="Unassembled WGS sequence"/>
</dbReference>
<keyword evidence="4" id="KW-1185">Reference proteome</keyword>
<proteinExistence type="predicted"/>
<dbReference type="STRING" id="98765.A0A2R6NLB2"/>